<dbReference type="AlphaFoldDB" id="A0AAD9CUF9"/>
<evidence type="ECO:0008006" key="3">
    <source>
        <dbReference type="Google" id="ProtNLM"/>
    </source>
</evidence>
<comment type="caution">
    <text evidence="1">The sequence shown here is derived from an EMBL/GenBank/DDBJ whole genome shotgun (WGS) entry which is preliminary data.</text>
</comment>
<evidence type="ECO:0000313" key="1">
    <source>
        <dbReference type="EMBL" id="KAK1920730.1"/>
    </source>
</evidence>
<name>A0AAD9CUF9_PAPLA</name>
<sequence length="95" mass="11092">FALSATTIRIVARSHLLYRFIMKRKPLLTLPARCQRLKWASEVIHQDWSSVVFTDEALVTIRDQDDRKHIAPTLRQGKKIMLWGAISYGRKYPLV</sequence>
<reference evidence="1" key="1">
    <citation type="submission" date="2023-02" db="EMBL/GenBank/DDBJ databases">
        <title>Identification and recombinant expression of a fungal hydrolase from Papiliotrema laurentii that hydrolyzes apple cutin and clears colloidal polyester polyurethane.</title>
        <authorList>
            <consortium name="DOE Joint Genome Institute"/>
            <person name="Roman V.A."/>
            <person name="Bojanowski C."/>
            <person name="Crable B.R."/>
            <person name="Wagner D.N."/>
            <person name="Hung C.S."/>
            <person name="Nadeau L.J."/>
            <person name="Schratz L."/>
            <person name="Haridas S."/>
            <person name="Pangilinan J."/>
            <person name="Lipzen A."/>
            <person name="Na H."/>
            <person name="Yan M."/>
            <person name="Ng V."/>
            <person name="Grigoriev I.V."/>
            <person name="Spatafora J.W."/>
            <person name="Barlow D."/>
            <person name="Biffinger J."/>
            <person name="Kelley-Loughnane N."/>
            <person name="Varaljay V.A."/>
            <person name="Crookes-Goodson W.J."/>
        </authorList>
    </citation>
    <scope>NUCLEOTIDE SEQUENCE</scope>
    <source>
        <strain evidence="1">5307AH</strain>
    </source>
</reference>
<accession>A0AAD9CUF9</accession>
<keyword evidence="2" id="KW-1185">Reference proteome</keyword>
<feature type="non-terminal residue" evidence="1">
    <location>
        <position position="95"/>
    </location>
</feature>
<gene>
    <name evidence="1" type="ORF">DB88DRAFT_427345</name>
</gene>
<dbReference type="InterPro" id="IPR036397">
    <property type="entry name" value="RNaseH_sf"/>
</dbReference>
<dbReference type="GO" id="GO:0003676">
    <property type="term" value="F:nucleic acid binding"/>
    <property type="evidence" value="ECO:0007669"/>
    <property type="project" value="InterPro"/>
</dbReference>
<dbReference type="Proteomes" id="UP001182556">
    <property type="component" value="Unassembled WGS sequence"/>
</dbReference>
<organism evidence="1 2">
    <name type="scientific">Papiliotrema laurentii</name>
    <name type="common">Cryptococcus laurentii</name>
    <dbReference type="NCBI Taxonomy" id="5418"/>
    <lineage>
        <taxon>Eukaryota</taxon>
        <taxon>Fungi</taxon>
        <taxon>Dikarya</taxon>
        <taxon>Basidiomycota</taxon>
        <taxon>Agaricomycotina</taxon>
        <taxon>Tremellomycetes</taxon>
        <taxon>Tremellales</taxon>
        <taxon>Rhynchogastremaceae</taxon>
        <taxon>Papiliotrema</taxon>
    </lineage>
</organism>
<proteinExistence type="predicted"/>
<protein>
    <recommendedName>
        <fullName evidence="3">Transposase</fullName>
    </recommendedName>
</protein>
<dbReference type="EMBL" id="JAODAN010000013">
    <property type="protein sequence ID" value="KAK1920730.1"/>
    <property type="molecule type" value="Genomic_DNA"/>
</dbReference>
<evidence type="ECO:0000313" key="2">
    <source>
        <dbReference type="Proteomes" id="UP001182556"/>
    </source>
</evidence>
<dbReference type="Gene3D" id="3.30.420.10">
    <property type="entry name" value="Ribonuclease H-like superfamily/Ribonuclease H"/>
    <property type="match status" value="1"/>
</dbReference>
<feature type="non-terminal residue" evidence="1">
    <location>
        <position position="1"/>
    </location>
</feature>